<gene>
    <name evidence="10" type="ORF">MAR_037613</name>
</gene>
<reference evidence="10" key="1">
    <citation type="submission" date="2022-11" db="EMBL/GenBank/DDBJ databases">
        <title>Centuries of genome instability and evolution in soft-shell clam transmissible cancer (bioRxiv).</title>
        <authorList>
            <person name="Hart S.F.M."/>
            <person name="Yonemitsu M.A."/>
            <person name="Giersch R.M."/>
            <person name="Beal B.F."/>
            <person name="Arriagada G."/>
            <person name="Davis B.W."/>
            <person name="Ostrander E.A."/>
            <person name="Goff S.P."/>
            <person name="Metzger M.J."/>
        </authorList>
    </citation>
    <scope>NUCLEOTIDE SEQUENCE</scope>
    <source>
        <strain evidence="10">MELC-2E11</strain>
        <tissue evidence="10">Siphon/mantle</tissue>
    </source>
</reference>
<comment type="cofactor">
    <cofactor evidence="1">
        <name>a divalent metal cation</name>
        <dbReference type="ChEBI" id="CHEBI:60240"/>
    </cofactor>
</comment>
<evidence type="ECO:0000256" key="4">
    <source>
        <dbReference type="ARBA" id="ARBA00022833"/>
    </source>
</evidence>
<dbReference type="InterPro" id="IPR027806">
    <property type="entry name" value="HARBI1_dom"/>
</dbReference>
<accession>A0ABY7FSV3</accession>
<evidence type="ECO:0000256" key="2">
    <source>
        <dbReference type="ARBA" id="ARBA00022723"/>
    </source>
</evidence>
<dbReference type="PANTHER" id="PTHR23080:SF141">
    <property type="entry name" value="TRANSPOSASE HELIX-TURN-HELIX DOMAIN-CONTAINING PROTEIN"/>
    <property type="match status" value="1"/>
</dbReference>
<keyword evidence="8" id="KW-1133">Transmembrane helix</keyword>
<protein>
    <recommendedName>
        <fullName evidence="9">THAP-type domain-containing protein</fullName>
    </recommendedName>
</protein>
<dbReference type="SUPFAM" id="SSF57716">
    <property type="entry name" value="Glucocorticoid receptor-like (DNA-binding domain)"/>
    <property type="match status" value="1"/>
</dbReference>
<evidence type="ECO:0000256" key="1">
    <source>
        <dbReference type="ARBA" id="ARBA00001968"/>
    </source>
</evidence>
<keyword evidence="2" id="KW-0479">Metal-binding</keyword>
<dbReference type="PANTHER" id="PTHR23080">
    <property type="entry name" value="THAP DOMAIN PROTEIN"/>
    <property type="match status" value="1"/>
</dbReference>
<evidence type="ECO:0000313" key="10">
    <source>
        <dbReference type="EMBL" id="WAR23944.1"/>
    </source>
</evidence>
<keyword evidence="4" id="KW-0862">Zinc</keyword>
<keyword evidence="11" id="KW-1185">Reference proteome</keyword>
<dbReference type="Proteomes" id="UP001164746">
    <property type="component" value="Chromosome 13"/>
</dbReference>
<sequence>MGVKSNICHNSLPSSFRLFTFPTVKKNPERREKWKQLIGRKQGSKLWSPPTDCRVCSRHFVDGEPTLQNPLPTLHLGYDDASKRVKRTNQFEATKHMPKQKRCKIFADEPEFTATQIYEDPEIPQLTQAPLSFPPLLVLITFILVMFNFLKIQYQTIQKQKQEIQRLKDTIQKHRNHMNSEQLLVYDKDVQFYTGLSTKSIFNKLHSFISPFVNRRWTGVTSMIKNVRKYKAKSRYGPDRKLTSKCEFLLMLMLGLLNADFAKRFNISECLVSRIFLAWLRASSLALKAMVYLPDEETLIATKPERFRKLSSLHSIIDCTELFIETPKDLYLQSATWSDYKHHNTLKLLVACSPNSSIIFISKAYLGRVSDKAITLD</sequence>
<evidence type="ECO:0000259" key="9">
    <source>
        <dbReference type="PROSITE" id="PS50950"/>
    </source>
</evidence>
<proteinExistence type="predicted"/>
<dbReference type="PROSITE" id="PS50950">
    <property type="entry name" value="ZF_THAP"/>
    <property type="match status" value="1"/>
</dbReference>
<evidence type="ECO:0000256" key="6">
    <source>
        <dbReference type="PROSITE-ProRule" id="PRU00309"/>
    </source>
</evidence>
<dbReference type="Pfam" id="PF05485">
    <property type="entry name" value="THAP"/>
    <property type="match status" value="1"/>
</dbReference>
<feature type="coiled-coil region" evidence="7">
    <location>
        <begin position="150"/>
        <end position="177"/>
    </location>
</feature>
<dbReference type="Pfam" id="PF13359">
    <property type="entry name" value="DDE_Tnp_4"/>
    <property type="match status" value="1"/>
</dbReference>
<keyword evidence="7" id="KW-0175">Coiled coil</keyword>
<organism evidence="10 11">
    <name type="scientific">Mya arenaria</name>
    <name type="common">Soft-shell clam</name>
    <dbReference type="NCBI Taxonomy" id="6604"/>
    <lineage>
        <taxon>Eukaryota</taxon>
        <taxon>Metazoa</taxon>
        <taxon>Spiralia</taxon>
        <taxon>Lophotrochozoa</taxon>
        <taxon>Mollusca</taxon>
        <taxon>Bivalvia</taxon>
        <taxon>Autobranchia</taxon>
        <taxon>Heteroconchia</taxon>
        <taxon>Euheterodonta</taxon>
        <taxon>Imparidentia</taxon>
        <taxon>Neoheterodontei</taxon>
        <taxon>Myida</taxon>
        <taxon>Myoidea</taxon>
        <taxon>Myidae</taxon>
        <taxon>Mya</taxon>
    </lineage>
</organism>
<keyword evidence="3 6" id="KW-0863">Zinc-finger</keyword>
<evidence type="ECO:0000256" key="8">
    <source>
        <dbReference type="SAM" id="Phobius"/>
    </source>
</evidence>
<dbReference type="EMBL" id="CP111024">
    <property type="protein sequence ID" value="WAR23944.1"/>
    <property type="molecule type" value="Genomic_DNA"/>
</dbReference>
<keyword evidence="8" id="KW-0472">Membrane</keyword>
<keyword evidence="8" id="KW-0812">Transmembrane</keyword>
<feature type="domain" description="THAP-type" evidence="9">
    <location>
        <begin position="1"/>
        <end position="75"/>
    </location>
</feature>
<evidence type="ECO:0000313" key="11">
    <source>
        <dbReference type="Proteomes" id="UP001164746"/>
    </source>
</evidence>
<dbReference type="InterPro" id="IPR006612">
    <property type="entry name" value="THAP_Znf"/>
</dbReference>
<keyword evidence="5 6" id="KW-0238">DNA-binding</keyword>
<evidence type="ECO:0000256" key="5">
    <source>
        <dbReference type="ARBA" id="ARBA00023125"/>
    </source>
</evidence>
<evidence type="ECO:0000256" key="3">
    <source>
        <dbReference type="ARBA" id="ARBA00022771"/>
    </source>
</evidence>
<evidence type="ECO:0000256" key="7">
    <source>
        <dbReference type="SAM" id="Coils"/>
    </source>
</evidence>
<feature type="transmembrane region" description="Helical" evidence="8">
    <location>
        <begin position="131"/>
        <end position="150"/>
    </location>
</feature>
<name>A0ABY7FSV3_MYAAR</name>